<proteinExistence type="predicted"/>
<dbReference type="AlphaFoldDB" id="B1GZ30"/>
<dbReference type="RefSeq" id="WP_015423041.1">
    <property type="nucleotide sequence ID" value="NC_020419.1"/>
</dbReference>
<dbReference type="Proteomes" id="UP000001691">
    <property type="component" value="Chromosome"/>
</dbReference>
<organism evidence="2 3">
    <name type="scientific">Endomicrobium trichonymphae</name>
    <dbReference type="NCBI Taxonomy" id="1408204"/>
    <lineage>
        <taxon>Bacteria</taxon>
        <taxon>Pseudomonadati</taxon>
        <taxon>Elusimicrobiota</taxon>
        <taxon>Endomicrobiia</taxon>
        <taxon>Endomicrobiales</taxon>
        <taxon>Endomicrobiaceae</taxon>
        <taxon>Candidatus Endomicrobiellum</taxon>
    </lineage>
</organism>
<keyword evidence="1" id="KW-0732">Signal</keyword>
<dbReference type="HOGENOM" id="CLU_1712483_0_0_0"/>
<name>B1GZ30_ENDTX</name>
<dbReference type="EMBL" id="AP009510">
    <property type="protein sequence ID" value="BAG13512.1"/>
    <property type="molecule type" value="Genomic_DNA"/>
</dbReference>
<feature type="signal peptide" evidence="1">
    <location>
        <begin position="1"/>
        <end position="20"/>
    </location>
</feature>
<dbReference type="KEGG" id="rsd:TGRD_029"/>
<evidence type="ECO:0000313" key="3">
    <source>
        <dbReference type="Proteomes" id="UP000001691"/>
    </source>
</evidence>
<dbReference type="PATRIC" id="fig|471821.5.peg.51"/>
<evidence type="ECO:0000313" key="2">
    <source>
        <dbReference type="EMBL" id="BAG13512.1"/>
    </source>
</evidence>
<gene>
    <name evidence="2" type="ordered locus">TGRD_029</name>
</gene>
<evidence type="ECO:0000256" key="1">
    <source>
        <dbReference type="SAM" id="SignalP"/>
    </source>
</evidence>
<keyword evidence="3" id="KW-1185">Reference proteome</keyword>
<sequence>MNRLLSALCAIAVFTNISFATTPLKLSIWEKTAIPQDDSVNGLEIGIGTYTPEVKGILCNLIYAKTDDCSGWQHACLITFTELFKGLQTGIINLNSGEISGIQKGFFNKAVSVKGIQVGFINVAENMEGIQLGFINFIKKGPIPIMIIANARF</sequence>
<protein>
    <submittedName>
        <fullName evidence="2">Uncharacterized protein</fullName>
    </submittedName>
</protein>
<accession>B1GZ30</accession>
<feature type="chain" id="PRO_5002762007" evidence="1">
    <location>
        <begin position="21"/>
        <end position="153"/>
    </location>
</feature>
<dbReference type="InterPro" id="IPR058093">
    <property type="entry name" value="LA_2272-like"/>
</dbReference>
<dbReference type="NCBIfam" id="NF047436">
    <property type="entry name" value="LA_2272_repeat"/>
    <property type="match status" value="1"/>
</dbReference>
<reference evidence="3" key="1">
    <citation type="journal article" date="2008" name="Proc. Natl. Acad. Sci. U.S.A.">
        <title>Complete genome of the uncultured termite group 1 bacteria in a single host protist cell.</title>
        <authorList>
            <person name="Hongoh Y."/>
            <person name="Sharma V.K."/>
            <person name="Prakash T."/>
            <person name="Noda S."/>
            <person name="Taylor T.D."/>
            <person name="Kudo T."/>
            <person name="Sakaki Y."/>
            <person name="Toyoda A."/>
            <person name="Hattori M."/>
            <person name="Ohkuma M."/>
        </authorList>
    </citation>
    <scope>NUCLEOTIDE SEQUENCE [LARGE SCALE GENOMIC DNA]</scope>
    <source>
        <strain evidence="3">Rs-D17 genomovar Ri2008</strain>
    </source>
</reference>
<dbReference type="STRING" id="471821.TGRD_029"/>